<gene>
    <name evidence="2" type="ORF">GWK47_016655</name>
</gene>
<evidence type="ECO:0000256" key="1">
    <source>
        <dbReference type="SAM" id="MobiDB-lite"/>
    </source>
</evidence>
<dbReference type="AlphaFoldDB" id="A0A8J5CK56"/>
<feature type="region of interest" description="Disordered" evidence="1">
    <location>
        <begin position="226"/>
        <end position="249"/>
    </location>
</feature>
<accession>A0A8J5CK56</accession>
<comment type="caution">
    <text evidence="2">The sequence shown here is derived from an EMBL/GenBank/DDBJ whole genome shotgun (WGS) entry which is preliminary data.</text>
</comment>
<protein>
    <submittedName>
        <fullName evidence="2">Uncharacterized protein</fullName>
    </submittedName>
</protein>
<dbReference type="EMBL" id="JACEEZ010021653">
    <property type="protein sequence ID" value="KAG0713239.1"/>
    <property type="molecule type" value="Genomic_DNA"/>
</dbReference>
<proteinExistence type="predicted"/>
<evidence type="ECO:0000313" key="2">
    <source>
        <dbReference type="EMBL" id="KAG0713239.1"/>
    </source>
</evidence>
<dbReference type="OrthoDB" id="6382900at2759"/>
<sequence length="426" mass="46737">MDDVKNSASDLKKGKIFWVITVQLAEPFNYGSHLITDFALLVYSGEVEPSEAATIKLDWGRGKIEKVTTLEKDVDCGLAKVNIIVKVDGPADIKPYSLSYLWPLTPDRPEGDMIFGVECEILTLMQNCGLLKAKGRILNRKEITIFFLRDAVLINSKGLSRHSTFADQMQPVQKQVWRCTCQRLMPQERKSVKKRTSEEAQYKAQLVWCEMCIPSVQGVQVAGNNGVTKATDSTTTTPETPAQSGGGNAWPVGGPVAAAEKEVWGAVKGLGTLDTPLTPASRPKKTHNSKQGTGVGHLTEAYQTVARVTLDDQQLKFVARENCFLYGVCLGKVELWHVLSIGLSINYELTADKKELKMVWVGSVKPLEPALLLSTLRDWCLVHNVTSSASTILQMEAGWLPLDLTPTAGPEEDTDVVEVTAPRVAL</sequence>
<dbReference type="Proteomes" id="UP000770661">
    <property type="component" value="Unassembled WGS sequence"/>
</dbReference>
<feature type="compositionally biased region" description="Low complexity" evidence="1">
    <location>
        <begin position="226"/>
        <end position="240"/>
    </location>
</feature>
<keyword evidence="3" id="KW-1185">Reference proteome</keyword>
<reference evidence="2" key="1">
    <citation type="submission" date="2020-07" db="EMBL/GenBank/DDBJ databases">
        <title>The High-quality genome of the commercially important snow crab, Chionoecetes opilio.</title>
        <authorList>
            <person name="Jeong J.-H."/>
            <person name="Ryu S."/>
        </authorList>
    </citation>
    <scope>NUCLEOTIDE SEQUENCE</scope>
    <source>
        <strain evidence="2">MADBK_172401_WGS</strain>
        <tissue evidence="2">Digestive gland</tissue>
    </source>
</reference>
<evidence type="ECO:0000313" key="3">
    <source>
        <dbReference type="Proteomes" id="UP000770661"/>
    </source>
</evidence>
<organism evidence="2 3">
    <name type="scientific">Chionoecetes opilio</name>
    <name type="common">Atlantic snow crab</name>
    <name type="synonym">Cancer opilio</name>
    <dbReference type="NCBI Taxonomy" id="41210"/>
    <lineage>
        <taxon>Eukaryota</taxon>
        <taxon>Metazoa</taxon>
        <taxon>Ecdysozoa</taxon>
        <taxon>Arthropoda</taxon>
        <taxon>Crustacea</taxon>
        <taxon>Multicrustacea</taxon>
        <taxon>Malacostraca</taxon>
        <taxon>Eumalacostraca</taxon>
        <taxon>Eucarida</taxon>
        <taxon>Decapoda</taxon>
        <taxon>Pleocyemata</taxon>
        <taxon>Brachyura</taxon>
        <taxon>Eubrachyura</taxon>
        <taxon>Majoidea</taxon>
        <taxon>Majidae</taxon>
        <taxon>Chionoecetes</taxon>
    </lineage>
</organism>
<name>A0A8J5CK56_CHIOP</name>